<proteinExistence type="predicted"/>
<reference evidence="1 2" key="1">
    <citation type="submission" date="2021-01" db="EMBL/GenBank/DDBJ databases">
        <title>Whole genome shotgun sequence of Planotetraspora mira NBRC 15435.</title>
        <authorList>
            <person name="Komaki H."/>
            <person name="Tamura T."/>
        </authorList>
    </citation>
    <scope>NUCLEOTIDE SEQUENCE [LARGE SCALE GENOMIC DNA]</scope>
    <source>
        <strain evidence="1 2">NBRC 15435</strain>
    </source>
</reference>
<dbReference type="SUPFAM" id="SSF53474">
    <property type="entry name" value="alpha/beta-Hydrolases"/>
    <property type="match status" value="1"/>
</dbReference>
<keyword evidence="2" id="KW-1185">Reference proteome</keyword>
<dbReference type="GO" id="GO:0016787">
    <property type="term" value="F:hydrolase activity"/>
    <property type="evidence" value="ECO:0007669"/>
    <property type="project" value="UniProtKB-KW"/>
</dbReference>
<dbReference type="Proteomes" id="UP000650628">
    <property type="component" value="Unassembled WGS sequence"/>
</dbReference>
<organism evidence="1 2">
    <name type="scientific">Planotetraspora mira</name>
    <dbReference type="NCBI Taxonomy" id="58121"/>
    <lineage>
        <taxon>Bacteria</taxon>
        <taxon>Bacillati</taxon>
        <taxon>Actinomycetota</taxon>
        <taxon>Actinomycetes</taxon>
        <taxon>Streptosporangiales</taxon>
        <taxon>Streptosporangiaceae</taxon>
        <taxon>Planotetraspora</taxon>
    </lineage>
</organism>
<comment type="caution">
    <text evidence="1">The sequence shown here is derived from an EMBL/GenBank/DDBJ whole genome shotgun (WGS) entry which is preliminary data.</text>
</comment>
<keyword evidence="1" id="KW-0378">Hydrolase</keyword>
<dbReference type="Gene3D" id="3.40.50.1820">
    <property type="entry name" value="alpha/beta hydrolase"/>
    <property type="match status" value="1"/>
</dbReference>
<protein>
    <submittedName>
        <fullName evidence="1">Alpha/beta hydrolase</fullName>
    </submittedName>
</protein>
<dbReference type="RefSeq" id="WP_203957628.1">
    <property type="nucleotide sequence ID" value="NZ_BOOO01000042.1"/>
</dbReference>
<sequence>MWQRERTPELTERQGAASVRAVALVLPGGSMNSRGRHLKIVEWGLRSLMAQIADQGAEDGIAVHLLRYRYRGWNGGEAHTAVDTQWALEEIQQRYGEVPVALIGNSLGGRAAFWTAGHPSVVSVTGVAPWLPAGDATEQLAGRKVLIMHGDADRSQATPEQSLAYAERARRITPDVCRFEVAGANHYLLNRAPDCWALATDFVLATIGSRPLNPVIVQAMSVAAGLRMPLPVGFGRRMVAAG</sequence>
<evidence type="ECO:0000313" key="2">
    <source>
        <dbReference type="Proteomes" id="UP000650628"/>
    </source>
</evidence>
<evidence type="ECO:0000313" key="1">
    <source>
        <dbReference type="EMBL" id="GII33808.1"/>
    </source>
</evidence>
<dbReference type="InterPro" id="IPR029058">
    <property type="entry name" value="AB_hydrolase_fold"/>
</dbReference>
<name>A0A8J3TWF6_9ACTN</name>
<gene>
    <name evidence="1" type="ORF">Pmi06nite_72500</name>
</gene>
<dbReference type="AlphaFoldDB" id="A0A8J3TWF6"/>
<dbReference type="EMBL" id="BOOO01000042">
    <property type="protein sequence ID" value="GII33808.1"/>
    <property type="molecule type" value="Genomic_DNA"/>
</dbReference>
<accession>A0A8J3TWF6</accession>